<dbReference type="AlphaFoldDB" id="A0A326RLH1"/>
<dbReference type="Pfam" id="PF00106">
    <property type="entry name" value="adh_short"/>
    <property type="match status" value="1"/>
</dbReference>
<evidence type="ECO:0000256" key="3">
    <source>
        <dbReference type="RuleBase" id="RU000363"/>
    </source>
</evidence>
<accession>A0A326RLH1</accession>
<dbReference type="GO" id="GO:0016491">
    <property type="term" value="F:oxidoreductase activity"/>
    <property type="evidence" value="ECO:0007669"/>
    <property type="project" value="UniProtKB-KW"/>
</dbReference>
<dbReference type="InterPro" id="IPR036291">
    <property type="entry name" value="NAD(P)-bd_dom_sf"/>
</dbReference>
<dbReference type="PRINTS" id="PR00081">
    <property type="entry name" value="GDHRDH"/>
</dbReference>
<dbReference type="InterPro" id="IPR002347">
    <property type="entry name" value="SDR_fam"/>
</dbReference>
<sequence>MHSQNFSAGNGFILKTEFMELNNKIAVVTGVSKGVGLEVVKLLVEKGTIVAGWGRNKPAFDHPNFHFFTCNVAVEEQVENAYQATVAKLGSDIRILVNNAGFGVAGPFETMSSEDWKSMFDTNVHGIFYVSKRLVPAMKAADEGHILNVASIAGLNGVANFAGYVGTKHAVRGISHSMYMELRDFGIKVSTIYPGSIQTNFFDAIPGMQAHEHMMRPIDVAQTIVQTLETHPNYFVADVECRPLRPKGKK</sequence>
<keyword evidence="5" id="KW-1185">Reference proteome</keyword>
<evidence type="ECO:0000313" key="5">
    <source>
        <dbReference type="Proteomes" id="UP000248917"/>
    </source>
</evidence>
<comment type="similarity">
    <text evidence="1 3">Belongs to the short-chain dehydrogenases/reductases (SDR) family.</text>
</comment>
<dbReference type="InterPro" id="IPR051911">
    <property type="entry name" value="SDR_oxidoreductase"/>
</dbReference>
<evidence type="ECO:0000256" key="1">
    <source>
        <dbReference type="ARBA" id="ARBA00006484"/>
    </source>
</evidence>
<dbReference type="Gene3D" id="3.40.50.720">
    <property type="entry name" value="NAD(P)-binding Rossmann-like Domain"/>
    <property type="match status" value="1"/>
</dbReference>
<dbReference type="CDD" id="cd05233">
    <property type="entry name" value="SDR_c"/>
    <property type="match status" value="1"/>
</dbReference>
<dbReference type="PANTHER" id="PTHR43976:SF16">
    <property type="entry name" value="SHORT-CHAIN DEHYDROGENASE_REDUCTASE FAMILY PROTEIN"/>
    <property type="match status" value="1"/>
</dbReference>
<dbReference type="PANTHER" id="PTHR43976">
    <property type="entry name" value="SHORT CHAIN DEHYDROGENASE"/>
    <property type="match status" value="1"/>
</dbReference>
<dbReference type="SUPFAM" id="SSF51735">
    <property type="entry name" value="NAD(P)-binding Rossmann-fold domains"/>
    <property type="match status" value="1"/>
</dbReference>
<protein>
    <submittedName>
        <fullName evidence="4">Short-subunit dehydrogenase</fullName>
    </submittedName>
</protein>
<keyword evidence="2" id="KW-0560">Oxidoreductase</keyword>
<comment type="caution">
    <text evidence="4">The sequence shown here is derived from an EMBL/GenBank/DDBJ whole genome shotgun (WGS) entry which is preliminary data.</text>
</comment>
<organism evidence="4 5">
    <name type="scientific">Algoriphagus aquaeductus</name>
    <dbReference type="NCBI Taxonomy" id="475299"/>
    <lineage>
        <taxon>Bacteria</taxon>
        <taxon>Pseudomonadati</taxon>
        <taxon>Bacteroidota</taxon>
        <taxon>Cytophagia</taxon>
        <taxon>Cytophagales</taxon>
        <taxon>Cyclobacteriaceae</taxon>
        <taxon>Algoriphagus</taxon>
    </lineage>
</organism>
<evidence type="ECO:0000256" key="2">
    <source>
        <dbReference type="ARBA" id="ARBA00023002"/>
    </source>
</evidence>
<reference evidence="4 5" key="1">
    <citation type="submission" date="2018-06" db="EMBL/GenBank/DDBJ databases">
        <title>Genomic Encyclopedia of Archaeal and Bacterial Type Strains, Phase II (KMG-II): from individual species to whole genera.</title>
        <authorList>
            <person name="Goeker M."/>
        </authorList>
    </citation>
    <scope>NUCLEOTIDE SEQUENCE [LARGE SCALE GENOMIC DNA]</scope>
    <source>
        <strain evidence="4 5">T4</strain>
    </source>
</reference>
<gene>
    <name evidence="4" type="ORF">CLV31_11880</name>
</gene>
<dbReference type="Proteomes" id="UP000248917">
    <property type="component" value="Unassembled WGS sequence"/>
</dbReference>
<proteinExistence type="inferred from homology"/>
<dbReference type="EMBL" id="QKTX01000018">
    <property type="protein sequence ID" value="PZV78104.1"/>
    <property type="molecule type" value="Genomic_DNA"/>
</dbReference>
<name>A0A326RLH1_9BACT</name>
<evidence type="ECO:0000313" key="4">
    <source>
        <dbReference type="EMBL" id="PZV78104.1"/>
    </source>
</evidence>
<dbReference type="PRINTS" id="PR00080">
    <property type="entry name" value="SDRFAMILY"/>
</dbReference>